<feature type="transmembrane region" description="Helical" evidence="2">
    <location>
        <begin position="472"/>
        <end position="494"/>
    </location>
</feature>
<keyword evidence="7" id="KW-1185">Reference proteome</keyword>
<proteinExistence type="predicted"/>
<comment type="caution">
    <text evidence="4">The sequence shown here is derived from an EMBL/GenBank/DDBJ whole genome shotgun (WGS) entry which is preliminary data.</text>
</comment>
<accession>A0A814UPL1</accession>
<feature type="transmembrane region" description="Helical" evidence="2">
    <location>
        <begin position="437"/>
        <end position="460"/>
    </location>
</feature>
<evidence type="ECO:0000313" key="7">
    <source>
        <dbReference type="Proteomes" id="UP000663829"/>
    </source>
</evidence>
<dbReference type="AlphaFoldDB" id="A0A814UPL1"/>
<dbReference type="OrthoDB" id="10033120at2759"/>
<dbReference type="EMBL" id="CAJNOQ010007825">
    <property type="protein sequence ID" value="CAF1180149.1"/>
    <property type="molecule type" value="Genomic_DNA"/>
</dbReference>
<dbReference type="Proteomes" id="UP000677228">
    <property type="component" value="Unassembled WGS sequence"/>
</dbReference>
<dbReference type="EMBL" id="CAJOBC010007827">
    <property type="protein sequence ID" value="CAF3944471.1"/>
    <property type="molecule type" value="Genomic_DNA"/>
</dbReference>
<feature type="transmembrane region" description="Helical" evidence="2">
    <location>
        <begin position="292"/>
        <end position="313"/>
    </location>
</feature>
<evidence type="ECO:0000313" key="6">
    <source>
        <dbReference type="EMBL" id="CAF3944471.1"/>
    </source>
</evidence>
<reference evidence="4" key="1">
    <citation type="submission" date="2021-02" db="EMBL/GenBank/DDBJ databases">
        <authorList>
            <person name="Nowell W R."/>
        </authorList>
    </citation>
    <scope>NUCLEOTIDE SEQUENCE</scope>
</reference>
<keyword evidence="2" id="KW-1133">Transmembrane helix</keyword>
<organism evidence="4 7">
    <name type="scientific">Didymodactylos carnosus</name>
    <dbReference type="NCBI Taxonomy" id="1234261"/>
    <lineage>
        <taxon>Eukaryota</taxon>
        <taxon>Metazoa</taxon>
        <taxon>Spiralia</taxon>
        <taxon>Gnathifera</taxon>
        <taxon>Rotifera</taxon>
        <taxon>Eurotatoria</taxon>
        <taxon>Bdelloidea</taxon>
        <taxon>Philodinida</taxon>
        <taxon>Philodinidae</taxon>
        <taxon>Didymodactylos</taxon>
    </lineage>
</organism>
<evidence type="ECO:0000256" key="1">
    <source>
        <dbReference type="SAM" id="MobiDB-lite"/>
    </source>
</evidence>
<gene>
    <name evidence="4" type="ORF">GPM918_LOCUS22658</name>
    <name evidence="3" type="ORF">OVA965_LOCUS9085</name>
    <name evidence="6" type="ORF">SRO942_LOCUS22658</name>
    <name evidence="5" type="ORF">TMI583_LOCUS9081</name>
</gene>
<feature type="transmembrane region" description="Helical" evidence="2">
    <location>
        <begin position="407"/>
        <end position="425"/>
    </location>
</feature>
<keyword evidence="2" id="KW-0472">Membrane</keyword>
<dbReference type="Proteomes" id="UP000663829">
    <property type="component" value="Unassembled WGS sequence"/>
</dbReference>
<protein>
    <submittedName>
        <fullName evidence="4">Uncharacterized protein</fullName>
    </submittedName>
</protein>
<feature type="region of interest" description="Disordered" evidence="1">
    <location>
        <begin position="548"/>
        <end position="570"/>
    </location>
</feature>
<keyword evidence="2" id="KW-0812">Transmembrane</keyword>
<name>A0A814UPL1_9BILA</name>
<evidence type="ECO:0000313" key="5">
    <source>
        <dbReference type="EMBL" id="CAF3672613.1"/>
    </source>
</evidence>
<dbReference type="Proteomes" id="UP000681722">
    <property type="component" value="Unassembled WGS sequence"/>
</dbReference>
<feature type="transmembrane region" description="Helical" evidence="2">
    <location>
        <begin position="506"/>
        <end position="532"/>
    </location>
</feature>
<sequence length="588" mass="67988">MNPSSYHYNFTPSETIGHDTDHSIMITPTRNDEDRKHSQHVINLPIHQEDLSRSNFADDMAGTILSSVLSSVTDDITTRKNNRPEQKSLISVYDNSNDERTIGIIGHRSKRSIAFAKRLVSYGFTPVLTDAIGSTTSIESEITDNIRYVPNTTFRQSTQNTPIIIITEQPHGDIQYLTDGKLVIESIVPESNNRFLFNKKHLEQQSSLTKTFFINQSRTTSMVRAFGNLSAWEIEHDTTQRVPVYIQQHFDISPTTIPRLLKFIHELHFHDTRVMNEYDYNNVLKKRTFQGCLFPLLTTLLVFIVALLVAIIRCSGYEETRDFSYCSNNHSSIFRRASSVTGATSLILLVILYLIRPILELIDFLSYHLHAKSNKTITTKQNNQLTTILKGFNYFNFVQRWLHSRRYLTWYSVTFALLHILFLTFSQEQFSLNRWQLSSFFIGIITLILLIILTIVYLPWINERLLSNEWRIIVSYVGSLTLLLGFIHVLLLLVKQWNSYESLFNLTFISLLLSLCVVIVRLIVYAIIYPLLKTIDWLKRRRNKNSVKKNEQITESGQQPPPHVIVTTSREHPINTNTATPLLKKTNE</sequence>
<evidence type="ECO:0000256" key="2">
    <source>
        <dbReference type="SAM" id="Phobius"/>
    </source>
</evidence>
<dbReference type="EMBL" id="CAJNOK010003166">
    <property type="protein sequence ID" value="CAF0890198.1"/>
    <property type="molecule type" value="Genomic_DNA"/>
</dbReference>
<dbReference type="EMBL" id="CAJOBA010003167">
    <property type="protein sequence ID" value="CAF3672613.1"/>
    <property type="molecule type" value="Genomic_DNA"/>
</dbReference>
<evidence type="ECO:0000313" key="4">
    <source>
        <dbReference type="EMBL" id="CAF1180149.1"/>
    </source>
</evidence>
<dbReference type="Proteomes" id="UP000682733">
    <property type="component" value="Unassembled WGS sequence"/>
</dbReference>
<feature type="transmembrane region" description="Helical" evidence="2">
    <location>
        <begin position="333"/>
        <end position="355"/>
    </location>
</feature>
<evidence type="ECO:0000313" key="3">
    <source>
        <dbReference type="EMBL" id="CAF0890198.1"/>
    </source>
</evidence>